<sequence>MSAHRTYQRLHAAGYLSGPAVHLSGMFVHPLRTPSRARTISISSTSRSHENPLGLPRNNQRIPPTMPRRGSGPPQPRRIPNVKQVVCVSSGKGGVGKSTISANLAVALSLTNPPLRSSAGKSKKLRIGLLDLDIFGPSVPKLMGLEAMGEPELTSYGGLIPMKNHGVSCMSMGFLLGNNSSGSTKGEAEEDEKVVAWRGMMVMKATQQLLFDVDWRLDPLAPTPESPDQVDVSNTPLDVLVIDMPPGTGDVALSLAQLVKVDAALVVTTPQEVALIDAKKGVSMFRKTGVPIAGLVLNMSHFVSPDTGKAFELFGKATAVERYADKQSLDILARIPLQPQLSAGGDEGIPATLRETLATFESTTSDTAGRTQQQLQLQLPNHIRTAFLDLANKVWTRLGQ</sequence>
<feature type="compositionally biased region" description="Low complexity" evidence="7">
    <location>
        <begin position="67"/>
        <end position="79"/>
    </location>
</feature>
<keyword evidence="1" id="KW-0479">Metal-binding</keyword>
<evidence type="ECO:0000313" key="8">
    <source>
        <dbReference type="EMBL" id="KIS67572.1"/>
    </source>
</evidence>
<dbReference type="GO" id="GO:0005524">
    <property type="term" value="F:ATP binding"/>
    <property type="evidence" value="ECO:0007669"/>
    <property type="project" value="UniProtKB-KW"/>
</dbReference>
<dbReference type="Proteomes" id="UP000000561">
    <property type="component" value="Chromosome 13"/>
</dbReference>
<dbReference type="OrthoDB" id="1741334at2759"/>
<dbReference type="InterPro" id="IPR027417">
    <property type="entry name" value="P-loop_NTPase"/>
</dbReference>
<feature type="compositionally biased region" description="Low complexity" evidence="7">
    <location>
        <begin position="36"/>
        <end position="46"/>
    </location>
</feature>
<name>A0A0D1C157_MYCMD</name>
<dbReference type="GO" id="GO:0032981">
    <property type="term" value="P:mitochondrial respiratory chain complex I assembly"/>
    <property type="evidence" value="ECO:0000318"/>
    <property type="project" value="GO_Central"/>
</dbReference>
<organism evidence="8 9">
    <name type="scientific">Mycosarcoma maydis</name>
    <name type="common">Corn smut fungus</name>
    <name type="synonym">Ustilago maydis</name>
    <dbReference type="NCBI Taxonomy" id="5270"/>
    <lineage>
        <taxon>Eukaryota</taxon>
        <taxon>Fungi</taxon>
        <taxon>Dikarya</taxon>
        <taxon>Basidiomycota</taxon>
        <taxon>Ustilaginomycotina</taxon>
        <taxon>Ustilaginomycetes</taxon>
        <taxon>Ustilaginales</taxon>
        <taxon>Ustilaginaceae</taxon>
        <taxon>Mycosarcoma</taxon>
    </lineage>
</organism>
<dbReference type="STRING" id="237631.A0A0D1C157"/>
<evidence type="ECO:0000256" key="2">
    <source>
        <dbReference type="ARBA" id="ARBA00022741"/>
    </source>
</evidence>
<keyword evidence="3" id="KW-0067">ATP-binding</keyword>
<dbReference type="Pfam" id="PF10609">
    <property type="entry name" value="ParA"/>
    <property type="match status" value="2"/>
</dbReference>
<dbReference type="GO" id="GO:0016226">
    <property type="term" value="P:iron-sulfur cluster assembly"/>
    <property type="evidence" value="ECO:0000318"/>
    <property type="project" value="GO_Central"/>
</dbReference>
<evidence type="ECO:0000313" key="9">
    <source>
        <dbReference type="Proteomes" id="UP000000561"/>
    </source>
</evidence>
<dbReference type="InterPro" id="IPR044304">
    <property type="entry name" value="NUBPL-like"/>
</dbReference>
<keyword evidence="2" id="KW-0547">Nucleotide-binding</keyword>
<evidence type="ECO:0000256" key="5">
    <source>
        <dbReference type="ARBA" id="ARBA00023014"/>
    </source>
</evidence>
<dbReference type="PANTHER" id="PTHR42961">
    <property type="entry name" value="IRON-SULFUR PROTEIN NUBPL"/>
    <property type="match status" value="1"/>
</dbReference>
<keyword evidence="9" id="KW-1185">Reference proteome</keyword>
<evidence type="ECO:0000256" key="7">
    <source>
        <dbReference type="SAM" id="MobiDB-lite"/>
    </source>
</evidence>
<protein>
    <submittedName>
        <fullName evidence="8">Uncharacterized protein</fullName>
    </submittedName>
</protein>
<dbReference type="OMA" id="MADTNIF"/>
<feature type="region of interest" description="Disordered" evidence="7">
    <location>
        <begin position="36"/>
        <end position="79"/>
    </location>
</feature>
<gene>
    <name evidence="8" type="ORF">UMAG_04668</name>
</gene>
<proteinExistence type="inferred from homology"/>
<dbReference type="GO" id="GO:0140663">
    <property type="term" value="F:ATP-dependent FeS chaperone activity"/>
    <property type="evidence" value="ECO:0007669"/>
    <property type="project" value="InterPro"/>
</dbReference>
<dbReference type="GO" id="GO:0046872">
    <property type="term" value="F:metal ion binding"/>
    <property type="evidence" value="ECO:0007669"/>
    <property type="project" value="UniProtKB-KW"/>
</dbReference>
<keyword evidence="5" id="KW-0411">Iron-sulfur</keyword>
<keyword evidence="4" id="KW-0408">Iron</keyword>
<comment type="similarity">
    <text evidence="6">Belongs to the Mrp/NBP35 ATP-binding proteins family.</text>
</comment>
<dbReference type="SUPFAM" id="SSF52540">
    <property type="entry name" value="P-loop containing nucleoside triphosphate hydrolases"/>
    <property type="match status" value="1"/>
</dbReference>
<accession>A0A0D1C157</accession>
<dbReference type="EMBL" id="CM003152">
    <property type="protein sequence ID" value="KIS67572.1"/>
    <property type="molecule type" value="Genomic_DNA"/>
</dbReference>
<dbReference type="CDD" id="cd02037">
    <property type="entry name" value="Mrp_NBP35"/>
    <property type="match status" value="1"/>
</dbReference>
<dbReference type="VEuPathDB" id="FungiDB:UMAG_04668"/>
<dbReference type="PANTHER" id="PTHR42961:SF2">
    <property type="entry name" value="IRON-SULFUR PROTEIN NUBPL"/>
    <property type="match status" value="1"/>
</dbReference>
<dbReference type="FunFam" id="3.40.50.300:FF:001119">
    <property type="entry name" value="Iron-sulfur cluster carrier protein"/>
    <property type="match status" value="1"/>
</dbReference>
<dbReference type="RefSeq" id="XP_011390942.1">
    <property type="nucleotide sequence ID" value="XM_011392640.1"/>
</dbReference>
<evidence type="ECO:0000256" key="1">
    <source>
        <dbReference type="ARBA" id="ARBA00022723"/>
    </source>
</evidence>
<dbReference type="InterPro" id="IPR033756">
    <property type="entry name" value="YlxH/NBP35"/>
</dbReference>
<dbReference type="HAMAP" id="MF_02040">
    <property type="entry name" value="Mrp_NBP35"/>
    <property type="match status" value="1"/>
</dbReference>
<dbReference type="KEGG" id="uma:UMAG_04668"/>
<reference evidence="8 9" key="1">
    <citation type="journal article" date="2006" name="Nature">
        <title>Insights from the genome of the biotrophic fungal plant pathogen Ustilago maydis.</title>
        <authorList>
            <person name="Kamper J."/>
            <person name="Kahmann R."/>
            <person name="Bolker M."/>
            <person name="Ma L.J."/>
            <person name="Brefort T."/>
            <person name="Saville B.J."/>
            <person name="Banuett F."/>
            <person name="Kronstad J.W."/>
            <person name="Gold S.E."/>
            <person name="Muller O."/>
            <person name="Perlin M.H."/>
            <person name="Wosten H.A."/>
            <person name="de Vries R."/>
            <person name="Ruiz-Herrera J."/>
            <person name="Reynaga-Pena C.G."/>
            <person name="Snetselaar K."/>
            <person name="McCann M."/>
            <person name="Perez-Martin J."/>
            <person name="Feldbrugge M."/>
            <person name="Basse C.W."/>
            <person name="Steinberg G."/>
            <person name="Ibeas J.I."/>
            <person name="Holloman W."/>
            <person name="Guzman P."/>
            <person name="Farman M."/>
            <person name="Stajich J.E."/>
            <person name="Sentandreu R."/>
            <person name="Gonzalez-Prieto J.M."/>
            <person name="Kennell J.C."/>
            <person name="Molina L."/>
            <person name="Schirawski J."/>
            <person name="Mendoza-Mendoza A."/>
            <person name="Greilinger D."/>
            <person name="Munch K."/>
            <person name="Rossel N."/>
            <person name="Scherer M."/>
            <person name="Vranes M."/>
            <person name="Ladendorf O."/>
            <person name="Vincon V."/>
            <person name="Fuchs U."/>
            <person name="Sandrock B."/>
            <person name="Meng S."/>
            <person name="Ho E.C."/>
            <person name="Cahill M.J."/>
            <person name="Boyce K.J."/>
            <person name="Klose J."/>
            <person name="Klosterman S.J."/>
            <person name="Deelstra H.J."/>
            <person name="Ortiz-Castellanos L."/>
            <person name="Li W."/>
            <person name="Sanchez-Alonso P."/>
            <person name="Schreier P.H."/>
            <person name="Hauser-Hahn I."/>
            <person name="Vaupel M."/>
            <person name="Koopmann E."/>
            <person name="Friedrich G."/>
            <person name="Voss H."/>
            <person name="Schluter T."/>
            <person name="Margolis J."/>
            <person name="Platt D."/>
            <person name="Swimmer C."/>
            <person name="Gnirke A."/>
            <person name="Chen F."/>
            <person name="Vysotskaia V."/>
            <person name="Mannhaupt G."/>
            <person name="Guldener U."/>
            <person name="Munsterkotter M."/>
            <person name="Haase D."/>
            <person name="Oesterheld M."/>
            <person name="Mewes H.W."/>
            <person name="Mauceli E.W."/>
            <person name="DeCaprio D."/>
            <person name="Wade C.M."/>
            <person name="Butler J."/>
            <person name="Young S."/>
            <person name="Jaffe D.B."/>
            <person name="Calvo S."/>
            <person name="Nusbaum C."/>
            <person name="Galagan J."/>
            <person name="Birren B.W."/>
        </authorList>
    </citation>
    <scope>NUCLEOTIDE SEQUENCE [LARGE SCALE GENOMIC DNA]</scope>
    <source>
        <strain evidence="9">DSM 14603 / FGSC 9021 / UM521</strain>
    </source>
</reference>
<evidence type="ECO:0000256" key="3">
    <source>
        <dbReference type="ARBA" id="ARBA00022840"/>
    </source>
</evidence>
<dbReference type="eggNOG" id="KOG3022">
    <property type="taxonomic scope" value="Eukaryota"/>
</dbReference>
<dbReference type="InterPro" id="IPR019591">
    <property type="entry name" value="Mrp/NBP35_ATP-bd"/>
</dbReference>
<dbReference type="Gene3D" id="3.40.50.300">
    <property type="entry name" value="P-loop containing nucleotide triphosphate hydrolases"/>
    <property type="match status" value="1"/>
</dbReference>
<dbReference type="GO" id="GO:0005739">
    <property type="term" value="C:mitochondrion"/>
    <property type="evidence" value="ECO:0000318"/>
    <property type="project" value="GO_Central"/>
</dbReference>
<dbReference type="GO" id="GO:0051539">
    <property type="term" value="F:4 iron, 4 sulfur cluster binding"/>
    <property type="evidence" value="ECO:0000318"/>
    <property type="project" value="GO_Central"/>
</dbReference>
<dbReference type="AlphaFoldDB" id="A0A0D1C157"/>
<dbReference type="InParanoid" id="A0A0D1C157"/>
<evidence type="ECO:0000256" key="6">
    <source>
        <dbReference type="ARBA" id="ARBA00024036"/>
    </source>
</evidence>
<evidence type="ECO:0000256" key="4">
    <source>
        <dbReference type="ARBA" id="ARBA00023004"/>
    </source>
</evidence>
<dbReference type="GeneID" id="23564773"/>